<dbReference type="OrthoDB" id="148416at2157"/>
<name>A0A2A2HUR7_9EURY</name>
<sequence length="820" mass="86925">MAFETVKRNIYYIPDRLQLSTGNRKDVESQSELDCLEPDHIGKNHYEDFEEFHLPIDRMHNSNLHDWGIARGLEVTGTIGGGEVIINPGVAIDIDGQLISLSDTGHGDIGKNPPGGDHHEVLVPVKLSTAEYSAGKKFYVTIQFSEILRSDQGAVGMKEQVPWVRLQPIDSYISEKNNGSKSIILAVAVINDNGKLAELKARDGDLPNCRRLIGESVEELRIQRSGNDVEGTVQDIVTGKIGPGDGGGLKITVPDYDDSVLFTRENGEDFKSLGINANVGIGTTNPSVRLEVNGNIKANASELGTLVVKGKVGIGTTDPDCALHVNGTKIKLGSEKEGQLLIAGENNFLLLEANGSNDTGTVSELTICGNSTRNIPTLKLSADNTFFGGSITVPGTINSNQNLLVQDNVGIGTTTPSAKLNVDPQGRGGIVIGNPNTSAGGYTSLIMEISEKKGGYASLNCLKSSGSSGGDICLNPQGHNVGIGTINPSARLEVNGNIKANASELETLVVKGSVGIGTTDPKDTLDVYGQIRLFGQNAFQGSDPFLRINPDNNFPSGTHFAYRASFYRGITTGDWWDVEPGKGNLLVQGNVGIGTTNPSARLDIQGDIRINDKDIWLRGGIDNNHGIGWYGYGKPFAENTSIDGPVVFGYSGGALGTIKNGQNIALRWDVDGNICARGTFKSKCKDLAENYPSDVNLESGDVICLAQDKDSVVKSEKPNDPLVLGVVSTKPGFLLSDGGDAKEANLFPVALCGRVPCKVVDENGPIKRGDLLTSSSTPGHAMKASPIKDGEFFSPGTIIGKAIGTLESGRGVIDIFVLSS</sequence>
<dbReference type="RefSeq" id="WP_095644167.1">
    <property type="nucleotide sequence ID" value="NZ_LMVP01000146.1"/>
</dbReference>
<dbReference type="AlphaFoldDB" id="A0A2A2HUR7"/>
<proteinExistence type="predicted"/>
<evidence type="ECO:0000313" key="2">
    <source>
        <dbReference type="Proteomes" id="UP000218164"/>
    </source>
</evidence>
<evidence type="ECO:0000313" key="1">
    <source>
        <dbReference type="EMBL" id="PAV12974.1"/>
    </source>
</evidence>
<organism evidence="1 2">
    <name type="scientific">Methanosarcina spelaei</name>
    <dbReference type="NCBI Taxonomy" id="1036679"/>
    <lineage>
        <taxon>Archaea</taxon>
        <taxon>Methanobacteriati</taxon>
        <taxon>Methanobacteriota</taxon>
        <taxon>Stenosarchaea group</taxon>
        <taxon>Methanomicrobia</taxon>
        <taxon>Methanosarcinales</taxon>
        <taxon>Methanosarcinaceae</taxon>
        <taxon>Methanosarcina</taxon>
    </lineage>
</organism>
<keyword evidence="2" id="KW-1185">Reference proteome</keyword>
<accession>A0A2A2HUR7</accession>
<dbReference type="Proteomes" id="UP000218164">
    <property type="component" value="Unassembled WGS sequence"/>
</dbReference>
<dbReference type="EMBL" id="LMVP01000146">
    <property type="protein sequence ID" value="PAV12974.1"/>
    <property type="molecule type" value="Genomic_DNA"/>
</dbReference>
<comment type="caution">
    <text evidence="1">The sequence shown here is derived from an EMBL/GenBank/DDBJ whole genome shotgun (WGS) entry which is preliminary data.</text>
</comment>
<protein>
    <submittedName>
        <fullName evidence="1">Uncharacterized protein</fullName>
    </submittedName>
</protein>
<reference evidence="1 2" key="1">
    <citation type="journal article" date="2017" name="BMC Genomics">
        <title>Genomic analysis of methanogenic archaea reveals a shift towards energy conservation.</title>
        <authorList>
            <person name="Gilmore S.P."/>
            <person name="Henske J.K."/>
            <person name="Sexton J.A."/>
            <person name="Solomon K.V."/>
            <person name="Seppala S."/>
            <person name="Yoo J.I."/>
            <person name="Huyett L.M."/>
            <person name="Pressman A."/>
            <person name="Cogan J.Z."/>
            <person name="Kivenson V."/>
            <person name="Peng X."/>
            <person name="Tan Y."/>
            <person name="Valentine D.L."/>
            <person name="O'Malley M.A."/>
        </authorList>
    </citation>
    <scope>NUCLEOTIDE SEQUENCE [LARGE SCALE GENOMIC DNA]</scope>
    <source>
        <strain evidence="1 2">MC-15</strain>
    </source>
</reference>
<gene>
    <name evidence="1" type="ORF">ASJ81_04410</name>
</gene>